<accession>A0A0D2VKL2</accession>
<dbReference type="PhylomeDB" id="A0A0D2VKL2"/>
<evidence type="ECO:0000256" key="1">
    <source>
        <dbReference type="ARBA" id="ARBA00004123"/>
    </source>
</evidence>
<protein>
    <recommendedName>
        <fullName evidence="6">Mediator of RNA polymerase II transcription subunit 10</fullName>
    </recommendedName>
    <alternativeName>
        <fullName evidence="6">Mediator complex subunit 10</fullName>
    </alternativeName>
</protein>
<dbReference type="Proteomes" id="UP000008743">
    <property type="component" value="Unassembled WGS sequence"/>
</dbReference>
<keyword evidence="4 6" id="KW-0804">Transcription</keyword>
<dbReference type="RefSeq" id="XP_004364730.1">
    <property type="nucleotide sequence ID" value="XM_004364673.2"/>
</dbReference>
<dbReference type="InterPro" id="IPR019145">
    <property type="entry name" value="Mediator_Med10"/>
</dbReference>
<comment type="subunit">
    <text evidence="6">Component of the Mediator complex.</text>
</comment>
<proteinExistence type="inferred from homology"/>
<dbReference type="eggNOG" id="KOG3046">
    <property type="taxonomic scope" value="Eukaryota"/>
</dbReference>
<dbReference type="GO" id="GO:0006357">
    <property type="term" value="P:regulation of transcription by RNA polymerase II"/>
    <property type="evidence" value="ECO:0007669"/>
    <property type="project" value="InterPro"/>
</dbReference>
<dbReference type="OMA" id="GCIARNQ"/>
<dbReference type="Pfam" id="PF09748">
    <property type="entry name" value="Med10"/>
    <property type="match status" value="1"/>
</dbReference>
<evidence type="ECO:0000256" key="5">
    <source>
        <dbReference type="ARBA" id="ARBA00023242"/>
    </source>
</evidence>
<name>A0A0D2VKL2_CAPO3</name>
<organism evidence="7 8">
    <name type="scientific">Capsaspora owczarzaki (strain ATCC 30864)</name>
    <dbReference type="NCBI Taxonomy" id="595528"/>
    <lineage>
        <taxon>Eukaryota</taxon>
        <taxon>Filasterea</taxon>
        <taxon>Capsaspora</taxon>
    </lineage>
</organism>
<keyword evidence="5 6" id="KW-0539">Nucleus</keyword>
<evidence type="ECO:0000256" key="3">
    <source>
        <dbReference type="ARBA" id="ARBA00023015"/>
    </source>
</evidence>
<comment type="subcellular location">
    <subcellularLocation>
        <location evidence="1 6">Nucleus</location>
    </subcellularLocation>
</comment>
<comment type="similarity">
    <text evidence="2 6">Belongs to the Mediator complex subunit 10 family.</text>
</comment>
<reference evidence="8" key="1">
    <citation type="submission" date="2011-02" db="EMBL/GenBank/DDBJ databases">
        <title>The Genome Sequence of Capsaspora owczarzaki ATCC 30864.</title>
        <authorList>
            <person name="Russ C."/>
            <person name="Cuomo C."/>
            <person name="Burger G."/>
            <person name="Gray M.W."/>
            <person name="Holland P.W.H."/>
            <person name="King N."/>
            <person name="Lang F.B.F."/>
            <person name="Roger A.J."/>
            <person name="Ruiz-Trillo I."/>
            <person name="Young S.K."/>
            <person name="Zeng Q."/>
            <person name="Gargeya S."/>
            <person name="Alvarado L."/>
            <person name="Berlin A."/>
            <person name="Chapman S.B."/>
            <person name="Chen Z."/>
            <person name="Freedman E."/>
            <person name="Gellesch M."/>
            <person name="Goldberg J."/>
            <person name="Griggs A."/>
            <person name="Gujja S."/>
            <person name="Heilman E."/>
            <person name="Heiman D."/>
            <person name="Howarth C."/>
            <person name="Mehta T."/>
            <person name="Neiman D."/>
            <person name="Pearson M."/>
            <person name="Roberts A."/>
            <person name="Saif S."/>
            <person name="Shea T."/>
            <person name="Shenoy N."/>
            <person name="Sisk P."/>
            <person name="Stolte C."/>
            <person name="Sykes S."/>
            <person name="White J."/>
            <person name="Yandava C."/>
            <person name="Haas B."/>
            <person name="Nusbaum C."/>
            <person name="Birren B."/>
        </authorList>
    </citation>
    <scope>NUCLEOTIDE SEQUENCE</scope>
    <source>
        <strain evidence="8">ATCC 30864</strain>
    </source>
</reference>
<comment type="function">
    <text evidence="6">Component of the Mediator complex, a coactivator involved in the regulated transcription of nearly all RNA polymerase II-dependent genes. Mediator functions as a bridge to convey information from gene-specific regulatory proteins to the basal RNA polymerase II transcription machinery. Mediator is recruited to promoters by direct interactions with regulatory proteins and serves as a scaffold for the assembly of a functional preinitiation complex with RNA polymerase II and the general transcription factors.</text>
</comment>
<gene>
    <name evidence="6" type="primary">MED10</name>
    <name evidence="7" type="ORF">CAOG_001862</name>
</gene>
<dbReference type="OrthoDB" id="337270at2759"/>
<dbReference type="GO" id="GO:0016592">
    <property type="term" value="C:mediator complex"/>
    <property type="evidence" value="ECO:0007669"/>
    <property type="project" value="InterPro"/>
</dbReference>
<evidence type="ECO:0000313" key="8">
    <source>
        <dbReference type="Proteomes" id="UP000008743"/>
    </source>
</evidence>
<evidence type="ECO:0000256" key="4">
    <source>
        <dbReference type="ARBA" id="ARBA00023163"/>
    </source>
</evidence>
<evidence type="ECO:0000256" key="2">
    <source>
        <dbReference type="ARBA" id="ARBA00005389"/>
    </source>
</evidence>
<dbReference type="GO" id="GO:0003712">
    <property type="term" value="F:transcription coregulator activity"/>
    <property type="evidence" value="ECO:0007669"/>
    <property type="project" value="InterPro"/>
</dbReference>
<keyword evidence="3 6" id="KW-0805">Transcription regulation</keyword>
<evidence type="ECO:0000256" key="6">
    <source>
        <dbReference type="RuleBase" id="RU364146"/>
    </source>
</evidence>
<evidence type="ECO:0000313" key="7">
    <source>
        <dbReference type="EMBL" id="KJE90562.1"/>
    </source>
</evidence>
<dbReference type="STRING" id="595528.A0A0D2VKL2"/>
<keyword evidence="6" id="KW-0010">Activator</keyword>
<dbReference type="EMBL" id="KE346361">
    <property type="protein sequence ID" value="KJE90562.1"/>
    <property type="molecule type" value="Genomic_DNA"/>
</dbReference>
<sequence>MATSSAVNPATSATAADPRLQLEEQLEEFVETLRQVGIVATSFQSESQPVLNAKLGSLVSQMQALDELRQAVDIDIPLDLLRYVDDDMNPQVFTNDVVLEAVQKNRTASATVDMFQKFKTLLESELATTMPEDFALYQQQISAASALPSPSQTADALNGSNNNGNNVVSIGAQMEVDPPATQDNAFL</sequence>
<dbReference type="InParanoid" id="A0A0D2VKL2"/>
<dbReference type="AlphaFoldDB" id="A0A0D2VKL2"/>
<keyword evidence="8" id="KW-1185">Reference proteome</keyword>